<organism evidence="1 2">
    <name type="scientific">Erwinia amylovora NBRC 12687 = CFBP 1232</name>
    <dbReference type="NCBI Taxonomy" id="1219359"/>
    <lineage>
        <taxon>Bacteria</taxon>
        <taxon>Pseudomonadati</taxon>
        <taxon>Pseudomonadota</taxon>
        <taxon>Gammaproteobacteria</taxon>
        <taxon>Enterobacterales</taxon>
        <taxon>Erwiniaceae</taxon>
        <taxon>Erwinia</taxon>
    </lineage>
</organism>
<name>A0A830ZYY7_ERWAM</name>
<protein>
    <submittedName>
        <fullName evidence="1">Uncharacterized protein</fullName>
    </submittedName>
</protein>
<proteinExistence type="predicted"/>
<sequence length="21" mass="2536">MRARLAEKGLRYVDNLEGWEE</sequence>
<dbReference type="EMBL" id="CAPB01000021">
    <property type="protein sequence ID" value="CCO93936.1"/>
    <property type="molecule type" value="Genomic_DNA"/>
</dbReference>
<dbReference type="AlphaFoldDB" id="A0A830ZYY7"/>
<dbReference type="Proteomes" id="UP000013111">
    <property type="component" value="Unassembled WGS sequence"/>
</dbReference>
<reference evidence="1 2" key="1">
    <citation type="submission" date="2012-11" db="EMBL/GenBank/DDBJ databases">
        <authorList>
            <person name="Linke B."/>
        </authorList>
    </citation>
    <scope>NUCLEOTIDE SEQUENCE [LARGE SCALE GENOMIC DNA]</scope>
    <source>
        <strain evidence="2">CFBP 1232</strain>
    </source>
</reference>
<evidence type="ECO:0000313" key="2">
    <source>
        <dbReference type="Proteomes" id="UP000013111"/>
    </source>
</evidence>
<accession>A0A830ZYY7</accession>
<reference evidence="1 2" key="2">
    <citation type="submission" date="2013-04" db="EMBL/GenBank/DDBJ databases">
        <title>Comparative genomics of 12 strains of Erwinia amylovora identifies a pan-genome with a large conserved core and provides insights into host specificity.</title>
        <authorList>
            <person name="Mann R.A."/>
            <person name="Smits T.H.M."/>
            <person name="Buehlmann A."/>
            <person name="Blom J."/>
            <person name="Goesmann A."/>
            <person name="Frey J.E."/>
            <person name="Plummer K.M."/>
            <person name="Beer S.V."/>
            <person name="Luck J."/>
            <person name="Duffy B."/>
            <person name="Rodoni B."/>
        </authorList>
    </citation>
    <scope>NUCLEOTIDE SEQUENCE [LARGE SCALE GENOMIC DNA]</scope>
    <source>
        <strain evidence="2">CFBP 1232</strain>
    </source>
</reference>
<comment type="caution">
    <text evidence="1">The sequence shown here is derived from an EMBL/GenBank/DDBJ whole genome shotgun (WGS) entry which is preliminary data.</text>
</comment>
<evidence type="ECO:0000313" key="1">
    <source>
        <dbReference type="EMBL" id="CCO93936.1"/>
    </source>
</evidence>
<gene>
    <name evidence="1" type="ORF">BN437_2006</name>
</gene>